<dbReference type="Proteomes" id="UP000011618">
    <property type="component" value="Unassembled WGS sequence"/>
</dbReference>
<organism evidence="1 2">
    <name type="scientific">Natrinema pallidum DSM 3751</name>
    <dbReference type="NCBI Taxonomy" id="1227495"/>
    <lineage>
        <taxon>Archaea</taxon>
        <taxon>Methanobacteriati</taxon>
        <taxon>Methanobacteriota</taxon>
        <taxon>Stenosarchaea group</taxon>
        <taxon>Halobacteria</taxon>
        <taxon>Halobacteriales</taxon>
        <taxon>Natrialbaceae</taxon>
        <taxon>Natrinema</taxon>
    </lineage>
</organism>
<dbReference type="RefSeq" id="WP_006187069.1">
    <property type="nucleotide sequence ID" value="NZ_AOII01000099.1"/>
</dbReference>
<dbReference type="PATRIC" id="fig|1227495.3.peg.3528"/>
<dbReference type="AlphaFoldDB" id="L9YIA9"/>
<protein>
    <submittedName>
        <fullName evidence="1">Uncharacterized protein</fullName>
    </submittedName>
</protein>
<dbReference type="EMBL" id="AOII01000099">
    <property type="protein sequence ID" value="ELY73247.1"/>
    <property type="molecule type" value="Genomic_DNA"/>
</dbReference>
<reference evidence="1 2" key="1">
    <citation type="journal article" date="2014" name="PLoS Genet.">
        <title>Phylogenetically driven sequencing of extremely halophilic archaea reveals strategies for static and dynamic osmo-response.</title>
        <authorList>
            <person name="Becker E.A."/>
            <person name="Seitzer P.M."/>
            <person name="Tritt A."/>
            <person name="Larsen D."/>
            <person name="Krusor M."/>
            <person name="Yao A.I."/>
            <person name="Wu D."/>
            <person name="Madern D."/>
            <person name="Eisen J.A."/>
            <person name="Darling A.E."/>
            <person name="Facciotti M.T."/>
        </authorList>
    </citation>
    <scope>NUCLEOTIDE SEQUENCE [LARGE SCALE GENOMIC DNA]</scope>
    <source>
        <strain evidence="1 2">DSM 3751</strain>
    </source>
</reference>
<accession>L9YIA9</accession>
<evidence type="ECO:0000313" key="2">
    <source>
        <dbReference type="Proteomes" id="UP000011618"/>
    </source>
</evidence>
<evidence type="ECO:0000313" key="1">
    <source>
        <dbReference type="EMBL" id="ELY73247.1"/>
    </source>
</evidence>
<gene>
    <name evidence="1" type="ORF">C487_17635</name>
</gene>
<name>L9YIA9_9EURY</name>
<sequence>MTVSDTITVHVWQGDRRDSYDYLLERDPDIYEVPVAETEFGKVWEVADDERVMLSESIDHHGTYAFDVPNPDRPADLYVHTNDSYHDPEDWDDPIERGLNYWREDAYEPFQTEIWGRIMLWVDRPADGDFDA</sequence>
<proteinExistence type="predicted"/>
<comment type="caution">
    <text evidence="1">The sequence shown here is derived from an EMBL/GenBank/DDBJ whole genome shotgun (WGS) entry which is preliminary data.</text>
</comment>